<proteinExistence type="predicted"/>
<dbReference type="Pfam" id="PF22939">
    <property type="entry name" value="WHD_GPIID"/>
    <property type="match status" value="1"/>
</dbReference>
<evidence type="ECO:0000259" key="4">
    <source>
        <dbReference type="Pfam" id="PF24883"/>
    </source>
</evidence>
<dbReference type="PROSITE" id="PS50088">
    <property type="entry name" value="ANK_REPEAT"/>
    <property type="match status" value="1"/>
</dbReference>
<evidence type="ECO:0000313" key="6">
    <source>
        <dbReference type="Proteomes" id="UP001174997"/>
    </source>
</evidence>
<dbReference type="Pfam" id="PF12796">
    <property type="entry name" value="Ank_2"/>
    <property type="match status" value="1"/>
</dbReference>
<evidence type="ECO:0000313" key="5">
    <source>
        <dbReference type="EMBL" id="KAK0664020.1"/>
    </source>
</evidence>
<evidence type="ECO:0000256" key="2">
    <source>
        <dbReference type="PROSITE-ProRule" id="PRU00023"/>
    </source>
</evidence>
<keyword evidence="1" id="KW-0677">Repeat</keyword>
<sequence>MEVAGAVVGVISLGIQATQSLTQYYTSVRDQNTDTARTISKLNFLLQSLRCLEENINNRVFQPEEQTIRQTIESAVRECEKYIDKLSGEAKALTGAPAPTPKPLQRSASSNIEAFARNAVRRVTYPFHLDTLRKLDKTIDEISDGLSFALQIIQQKDTTTIQYDIGDTKGLVNQIKISQTTIRDDLEDTKAVLKLIRNSQISHELRSWPGLKAPDVSVNYSEACKKRHPETGHWFVKDGVEFTRWLSEPNSFLWLNGFAGSGKSVLSSTAIQWTEAYRQRMSFGPVTSGLAFFYFTFNDESKQDTTAMLRSVILQLASQAEKKGEEHLIRLKEVFQDATPPNDALLETLHALIEEFDDIYLILDALDESPKQRHRETLLDTLQEIREWSEPRLHLLVTSRDEQDIRECLSPSEGEEVKMKNASIDSDIASFITGHLQTNKRLRRWSKHHQEIQEALASRAQGVFRWVECQLKALESCPISKTRLTNLLASLPRNLDDTYERMLLKIDEDSVEDARKVLTLLCTATRPLTISELIEAIAVELDPPNFNRDSLFAGEEDILYICPGLLEFDKENNVRIAHYSVQEYLESDRISKSKASRYFVESRAANTEVASICLTYMLDPDISELVEKIYTRKSIPSSDGSDMPLMYYAAENWKTHYRAANQANDCLHGLMMSMFCNRENKCSLQVFLRYLTTARSSSSGPSKSPIFNPIRSPIVAASEDGFDTVLHDLLHKCPGVDKTTESMTAALRQATFNDRVSTTKQLIEHGVDVDSVYELRTTALYWAIDKSFVDMVQLLLEKGSDPNRIYGRSRLYLPDEEEMMAAEDLSNWYCEEDFDIEVVAPLTVAAWIGNERVVELLLDHGADPGLGQPLGAAVYQKNEKVVQLFHRRGIRST</sequence>
<dbReference type="Pfam" id="PF24883">
    <property type="entry name" value="NPHP3_N"/>
    <property type="match status" value="1"/>
</dbReference>
<dbReference type="Gene3D" id="1.25.40.20">
    <property type="entry name" value="Ankyrin repeat-containing domain"/>
    <property type="match status" value="1"/>
</dbReference>
<organism evidence="5 6">
    <name type="scientific">Cercophora samala</name>
    <dbReference type="NCBI Taxonomy" id="330535"/>
    <lineage>
        <taxon>Eukaryota</taxon>
        <taxon>Fungi</taxon>
        <taxon>Dikarya</taxon>
        <taxon>Ascomycota</taxon>
        <taxon>Pezizomycotina</taxon>
        <taxon>Sordariomycetes</taxon>
        <taxon>Sordariomycetidae</taxon>
        <taxon>Sordariales</taxon>
        <taxon>Lasiosphaeriaceae</taxon>
        <taxon>Cercophora</taxon>
    </lineage>
</organism>
<dbReference type="InterPro" id="IPR056884">
    <property type="entry name" value="NPHP3-like_N"/>
</dbReference>
<name>A0AA39Z4V0_9PEZI</name>
<dbReference type="Pfam" id="PF00023">
    <property type="entry name" value="Ank"/>
    <property type="match status" value="1"/>
</dbReference>
<dbReference type="PROSITE" id="PS50297">
    <property type="entry name" value="ANK_REP_REGION"/>
    <property type="match status" value="1"/>
</dbReference>
<keyword evidence="2" id="KW-0040">ANK repeat</keyword>
<dbReference type="Gene3D" id="3.40.50.300">
    <property type="entry name" value="P-loop containing nucleotide triphosphate hydrolases"/>
    <property type="match status" value="1"/>
</dbReference>
<gene>
    <name evidence="5" type="ORF">QBC41DRAFT_306614</name>
</gene>
<dbReference type="InterPro" id="IPR027417">
    <property type="entry name" value="P-loop_NTPase"/>
</dbReference>
<evidence type="ECO:0000256" key="1">
    <source>
        <dbReference type="ARBA" id="ARBA00022737"/>
    </source>
</evidence>
<dbReference type="SMART" id="SM00248">
    <property type="entry name" value="ANK"/>
    <property type="match status" value="3"/>
</dbReference>
<evidence type="ECO:0000259" key="3">
    <source>
        <dbReference type="Pfam" id="PF22939"/>
    </source>
</evidence>
<feature type="domain" description="Nephrocystin 3-like N-terminal" evidence="4">
    <location>
        <begin position="231"/>
        <end position="400"/>
    </location>
</feature>
<accession>A0AA39Z4V0</accession>
<reference evidence="5" key="1">
    <citation type="submission" date="2023-06" db="EMBL/GenBank/DDBJ databases">
        <title>Genome-scale phylogeny and comparative genomics of the fungal order Sordariales.</title>
        <authorList>
            <consortium name="Lawrence Berkeley National Laboratory"/>
            <person name="Hensen N."/>
            <person name="Bonometti L."/>
            <person name="Westerberg I."/>
            <person name="Brannstrom I.O."/>
            <person name="Guillou S."/>
            <person name="Cros-Aarteil S."/>
            <person name="Calhoun S."/>
            <person name="Haridas S."/>
            <person name="Kuo A."/>
            <person name="Mondo S."/>
            <person name="Pangilinan J."/>
            <person name="Riley R."/>
            <person name="Labutti K."/>
            <person name="Andreopoulos B."/>
            <person name="Lipzen A."/>
            <person name="Chen C."/>
            <person name="Yanf M."/>
            <person name="Daum C."/>
            <person name="Ng V."/>
            <person name="Clum A."/>
            <person name="Steindorff A."/>
            <person name="Ohm R."/>
            <person name="Martin F."/>
            <person name="Silar P."/>
            <person name="Natvig D."/>
            <person name="Lalanne C."/>
            <person name="Gautier V."/>
            <person name="Ament-Velasquez S.L."/>
            <person name="Kruys A."/>
            <person name="Hutchinson M.I."/>
            <person name="Powell A.J."/>
            <person name="Barry K."/>
            <person name="Miller A.N."/>
            <person name="Grigoriev I.V."/>
            <person name="Debuchy R."/>
            <person name="Gladieux P."/>
            <person name="Thoren M.H."/>
            <person name="Johannesson H."/>
        </authorList>
    </citation>
    <scope>NUCLEOTIDE SEQUENCE</scope>
    <source>
        <strain evidence="5">CBS 307.81</strain>
    </source>
</reference>
<dbReference type="SUPFAM" id="SSF52540">
    <property type="entry name" value="P-loop containing nucleoside triphosphate hydrolases"/>
    <property type="match status" value="1"/>
</dbReference>
<dbReference type="PANTHER" id="PTHR10039:SF16">
    <property type="entry name" value="GPI INOSITOL-DEACYLASE"/>
    <property type="match status" value="1"/>
</dbReference>
<dbReference type="Proteomes" id="UP001174997">
    <property type="component" value="Unassembled WGS sequence"/>
</dbReference>
<dbReference type="AlphaFoldDB" id="A0AA39Z4V0"/>
<feature type="domain" description="GPI inositol-deacylase winged helix" evidence="3">
    <location>
        <begin position="511"/>
        <end position="590"/>
    </location>
</feature>
<dbReference type="InterPro" id="IPR054471">
    <property type="entry name" value="GPIID_WHD"/>
</dbReference>
<dbReference type="InterPro" id="IPR002110">
    <property type="entry name" value="Ankyrin_rpt"/>
</dbReference>
<dbReference type="PANTHER" id="PTHR10039">
    <property type="entry name" value="AMELOGENIN"/>
    <property type="match status" value="1"/>
</dbReference>
<dbReference type="InterPro" id="IPR036770">
    <property type="entry name" value="Ankyrin_rpt-contain_sf"/>
</dbReference>
<dbReference type="EMBL" id="JAULSY010000123">
    <property type="protein sequence ID" value="KAK0664020.1"/>
    <property type="molecule type" value="Genomic_DNA"/>
</dbReference>
<comment type="caution">
    <text evidence="5">The sequence shown here is derived from an EMBL/GenBank/DDBJ whole genome shotgun (WGS) entry which is preliminary data.</text>
</comment>
<dbReference type="SUPFAM" id="SSF48403">
    <property type="entry name" value="Ankyrin repeat"/>
    <property type="match status" value="1"/>
</dbReference>
<keyword evidence="6" id="KW-1185">Reference proteome</keyword>
<protein>
    <submittedName>
        <fullName evidence="5">Ankyrin repeat, PH and SEC7 domain-containing protein secG</fullName>
    </submittedName>
</protein>
<feature type="repeat" description="ANK" evidence="2">
    <location>
        <begin position="837"/>
        <end position="863"/>
    </location>
</feature>